<keyword evidence="3" id="KW-0694">RNA-binding</keyword>
<dbReference type="SMART" id="SM00360">
    <property type="entry name" value="RRM"/>
    <property type="match status" value="2"/>
</dbReference>
<dbReference type="PROSITE" id="PS50102">
    <property type="entry name" value="RRM"/>
    <property type="match status" value="2"/>
</dbReference>
<keyword evidence="7" id="KW-1185">Reference proteome</keyword>
<dbReference type="InterPro" id="IPR000504">
    <property type="entry name" value="RRM_dom"/>
</dbReference>
<dbReference type="InterPro" id="IPR035979">
    <property type="entry name" value="RBD_domain_sf"/>
</dbReference>
<feature type="compositionally biased region" description="Polar residues" evidence="4">
    <location>
        <begin position="11"/>
        <end position="26"/>
    </location>
</feature>
<dbReference type="AlphaFoldDB" id="A0A7I8VSZ3"/>
<evidence type="ECO:0000256" key="1">
    <source>
        <dbReference type="ARBA" id="ARBA00004123"/>
    </source>
</evidence>
<evidence type="ECO:0000259" key="5">
    <source>
        <dbReference type="PROSITE" id="PS50102"/>
    </source>
</evidence>
<evidence type="ECO:0000313" key="6">
    <source>
        <dbReference type="EMBL" id="CAD5118843.1"/>
    </source>
</evidence>
<feature type="domain" description="RRM" evidence="5">
    <location>
        <begin position="150"/>
        <end position="227"/>
    </location>
</feature>
<evidence type="ECO:0000256" key="4">
    <source>
        <dbReference type="SAM" id="MobiDB-lite"/>
    </source>
</evidence>
<dbReference type="SUPFAM" id="SSF54928">
    <property type="entry name" value="RNA-binding domain, RBD"/>
    <property type="match status" value="2"/>
</dbReference>
<comment type="subcellular location">
    <subcellularLocation>
        <location evidence="1">Nucleus</location>
    </subcellularLocation>
</comment>
<evidence type="ECO:0000256" key="3">
    <source>
        <dbReference type="PROSITE-ProRule" id="PRU00176"/>
    </source>
</evidence>
<feature type="region of interest" description="Disordered" evidence="4">
    <location>
        <begin position="1"/>
        <end position="61"/>
    </location>
</feature>
<dbReference type="Proteomes" id="UP000549394">
    <property type="component" value="Unassembled WGS sequence"/>
</dbReference>
<dbReference type="GO" id="GO:0000785">
    <property type="term" value="C:chromatin"/>
    <property type="evidence" value="ECO:0007669"/>
    <property type="project" value="TreeGrafter"/>
</dbReference>
<proteinExistence type="predicted"/>
<dbReference type="PANTHER" id="PTHR48033:SF10">
    <property type="entry name" value="RNA-BINDING PROTEIN SQUID"/>
    <property type="match status" value="1"/>
</dbReference>
<dbReference type="Gene3D" id="3.30.70.330">
    <property type="match status" value="2"/>
</dbReference>
<feature type="compositionally biased region" description="Basic and acidic residues" evidence="4">
    <location>
        <begin position="133"/>
        <end position="146"/>
    </location>
</feature>
<feature type="compositionally biased region" description="Low complexity" evidence="4">
    <location>
        <begin position="27"/>
        <end position="40"/>
    </location>
</feature>
<dbReference type="PANTHER" id="PTHR48033">
    <property type="entry name" value="RNA-BINDING (RRM/RBD/RNP MOTIFS) FAMILY PROTEIN"/>
    <property type="match status" value="1"/>
</dbReference>
<comment type="caution">
    <text evidence="6">The sequence shown here is derived from an EMBL/GenBank/DDBJ whole genome shotgun (WGS) entry which is preliminary data.</text>
</comment>
<dbReference type="GO" id="GO:0003723">
    <property type="term" value="F:RNA binding"/>
    <property type="evidence" value="ECO:0007669"/>
    <property type="project" value="UniProtKB-UniRule"/>
</dbReference>
<dbReference type="GO" id="GO:0010468">
    <property type="term" value="P:regulation of gene expression"/>
    <property type="evidence" value="ECO:0007669"/>
    <property type="project" value="TreeGrafter"/>
</dbReference>
<reference evidence="6 7" key="1">
    <citation type="submission" date="2020-08" db="EMBL/GenBank/DDBJ databases">
        <authorList>
            <person name="Hejnol A."/>
        </authorList>
    </citation>
    <scope>NUCLEOTIDE SEQUENCE [LARGE SCALE GENOMIC DNA]</scope>
</reference>
<dbReference type="InterPro" id="IPR012677">
    <property type="entry name" value="Nucleotide-bd_a/b_plait_sf"/>
</dbReference>
<dbReference type="OrthoDB" id="1875751at2759"/>
<sequence>MAEENFADQCATGTEDFSSGFIQDTAQMEQQPLQQPIEQQAGGDGQNQTAQSIISMARPEDDGRKIFVGGLSWDTTTKELKDYFGQFGKVEEALIKQDPVTGRSRGFGFVLFENEHAIKPATDPNSKHTLLGKHIDPKPAKSKDKKDPITKIFVGGLDPELTQDQIKEFFEKYGKVEQIDLPHDKTTNKRRAFAFVSFESEDAVESVTATPKINIHGKEVDVKKATPHHQQAAFRARGSTRGRGMGRGRGYGMNNWNEWNQGGSYPYDYSQTGYGWYDYSQGGYSGSTGGYANDYSSYGYGNQGWGGGYGGNYAGGGGGGGSATGYDQSGGAAVCPPFWSRRDVIVAGEADHYQAAPTAPTKNGGSGNRPTYHPYSRP</sequence>
<evidence type="ECO:0000313" key="7">
    <source>
        <dbReference type="Proteomes" id="UP000549394"/>
    </source>
</evidence>
<keyword evidence="2" id="KW-0539">Nucleus</keyword>
<feature type="region of interest" description="Disordered" evidence="4">
    <location>
        <begin position="121"/>
        <end position="146"/>
    </location>
</feature>
<feature type="domain" description="RRM" evidence="5">
    <location>
        <begin position="64"/>
        <end position="147"/>
    </location>
</feature>
<organism evidence="6 7">
    <name type="scientific">Dimorphilus gyrociliatus</name>
    <dbReference type="NCBI Taxonomy" id="2664684"/>
    <lineage>
        <taxon>Eukaryota</taxon>
        <taxon>Metazoa</taxon>
        <taxon>Spiralia</taxon>
        <taxon>Lophotrochozoa</taxon>
        <taxon>Annelida</taxon>
        <taxon>Polychaeta</taxon>
        <taxon>Polychaeta incertae sedis</taxon>
        <taxon>Dinophilidae</taxon>
        <taxon>Dimorphilus</taxon>
    </lineage>
</organism>
<dbReference type="Pfam" id="PF00076">
    <property type="entry name" value="RRM_1"/>
    <property type="match status" value="2"/>
</dbReference>
<feature type="region of interest" description="Disordered" evidence="4">
    <location>
        <begin position="222"/>
        <end position="244"/>
    </location>
</feature>
<dbReference type="EMBL" id="CAJFCJ010000009">
    <property type="protein sequence ID" value="CAD5118843.1"/>
    <property type="molecule type" value="Genomic_DNA"/>
</dbReference>
<name>A0A7I8VSZ3_9ANNE</name>
<feature type="region of interest" description="Disordered" evidence="4">
    <location>
        <begin position="350"/>
        <end position="378"/>
    </location>
</feature>
<protein>
    <submittedName>
        <fullName evidence="6">DgyrCDS7521</fullName>
    </submittedName>
</protein>
<gene>
    <name evidence="6" type="ORF">DGYR_LOCUS7159</name>
</gene>
<accession>A0A7I8VSZ3</accession>
<evidence type="ECO:0000256" key="2">
    <source>
        <dbReference type="ARBA" id="ARBA00023242"/>
    </source>
</evidence>
<dbReference type="GO" id="GO:0005654">
    <property type="term" value="C:nucleoplasm"/>
    <property type="evidence" value="ECO:0007669"/>
    <property type="project" value="TreeGrafter"/>
</dbReference>